<evidence type="ECO:0000313" key="8">
    <source>
        <dbReference type="EMBL" id="CUS14215.1"/>
    </source>
</evidence>
<feature type="non-terminal residue" evidence="8">
    <location>
        <position position="1"/>
    </location>
</feature>
<keyword evidence="1" id="KW-0479">Metal-binding</keyword>
<keyword evidence="2 4" id="KW-0863">Zinc-finger</keyword>
<dbReference type="Proteomes" id="UP001412239">
    <property type="component" value="Unassembled WGS sequence"/>
</dbReference>
<keyword evidence="9" id="KW-1185">Reference proteome</keyword>
<evidence type="ECO:0000256" key="2">
    <source>
        <dbReference type="ARBA" id="ARBA00022771"/>
    </source>
</evidence>
<keyword evidence="5" id="KW-0175">Coiled coil</keyword>
<feature type="domain" description="RING-type" evidence="7">
    <location>
        <begin position="258"/>
        <end position="308"/>
    </location>
</feature>
<dbReference type="InterPro" id="IPR001841">
    <property type="entry name" value="Znf_RING"/>
</dbReference>
<keyword evidence="3" id="KW-0862">Zinc</keyword>
<evidence type="ECO:0000256" key="1">
    <source>
        <dbReference type="ARBA" id="ARBA00022723"/>
    </source>
</evidence>
<dbReference type="SUPFAM" id="SSF57850">
    <property type="entry name" value="RING/U-box"/>
    <property type="match status" value="2"/>
</dbReference>
<dbReference type="Gene3D" id="3.30.40.10">
    <property type="entry name" value="Zinc/RING finger domain, C3HC4 (zinc finger)"/>
    <property type="match status" value="2"/>
</dbReference>
<dbReference type="GO" id="GO:0005634">
    <property type="term" value="C:nucleus"/>
    <property type="evidence" value="ECO:0007669"/>
    <property type="project" value="TreeGrafter"/>
</dbReference>
<dbReference type="EMBL" id="LN890961">
    <property type="protein sequence ID" value="CUS14215.1"/>
    <property type="molecule type" value="Genomic_DNA"/>
</dbReference>
<dbReference type="InterPro" id="IPR017907">
    <property type="entry name" value="Znf_RING_CS"/>
</dbReference>
<dbReference type="Pfam" id="PF13445">
    <property type="entry name" value="zf-RING_UBOX"/>
    <property type="match status" value="1"/>
</dbReference>
<feature type="region of interest" description="Disordered" evidence="6">
    <location>
        <begin position="318"/>
        <end position="347"/>
    </location>
</feature>
<dbReference type="PROSITE" id="PS50089">
    <property type="entry name" value="ZF_RING_2"/>
    <property type="match status" value="1"/>
</dbReference>
<evidence type="ECO:0000313" key="9">
    <source>
        <dbReference type="Proteomes" id="UP001412239"/>
    </source>
</evidence>
<evidence type="ECO:0000256" key="3">
    <source>
        <dbReference type="ARBA" id="ARBA00022833"/>
    </source>
</evidence>
<accession>A0A292Q5G1</accession>
<dbReference type="AlphaFoldDB" id="A0A292Q5G1"/>
<organism evidence="8 9">
    <name type="scientific">Tuber aestivum</name>
    <name type="common">summer truffle</name>
    <dbReference type="NCBI Taxonomy" id="59557"/>
    <lineage>
        <taxon>Eukaryota</taxon>
        <taxon>Fungi</taxon>
        <taxon>Dikarya</taxon>
        <taxon>Ascomycota</taxon>
        <taxon>Pezizomycotina</taxon>
        <taxon>Pezizomycetes</taxon>
        <taxon>Pezizales</taxon>
        <taxon>Tuberaceae</taxon>
        <taxon>Tuber</taxon>
    </lineage>
</organism>
<dbReference type="SMART" id="SM00184">
    <property type="entry name" value="RING"/>
    <property type="match status" value="1"/>
</dbReference>
<dbReference type="PANTHER" id="PTHR13063:SF10">
    <property type="entry name" value="NITRIC OXIDE SYNTHASE-INTERACTING PROTEIN"/>
    <property type="match status" value="1"/>
</dbReference>
<gene>
    <name evidence="8" type="ORF">GSTUAT00001729001</name>
</gene>
<dbReference type="GO" id="GO:0061630">
    <property type="term" value="F:ubiquitin protein ligase activity"/>
    <property type="evidence" value="ECO:0007669"/>
    <property type="project" value="InterPro"/>
</dbReference>
<evidence type="ECO:0000259" key="7">
    <source>
        <dbReference type="PROSITE" id="PS50089"/>
    </source>
</evidence>
<dbReference type="PANTHER" id="PTHR13063">
    <property type="entry name" value="ENOS INTERACTING PROTEIN"/>
    <property type="match status" value="1"/>
</dbReference>
<dbReference type="GO" id="GO:0008270">
    <property type="term" value="F:zinc ion binding"/>
    <property type="evidence" value="ECO:0007669"/>
    <property type="project" value="UniProtKB-KW"/>
</dbReference>
<protein>
    <recommendedName>
        <fullName evidence="7">RING-type domain-containing protein</fullName>
    </recommendedName>
</protein>
<feature type="coiled-coil region" evidence="5">
    <location>
        <begin position="68"/>
        <end position="102"/>
    </location>
</feature>
<dbReference type="InterPro" id="IPR013083">
    <property type="entry name" value="Znf_RING/FYVE/PHD"/>
</dbReference>
<evidence type="ECO:0000256" key="5">
    <source>
        <dbReference type="SAM" id="Coils"/>
    </source>
</evidence>
<dbReference type="InterPro" id="IPR027370">
    <property type="entry name" value="Znf-RING_euk"/>
</dbReference>
<dbReference type="PIRSF" id="PIRSF023577">
    <property type="entry name" value="ENOS_interacting"/>
    <property type="match status" value="1"/>
</dbReference>
<sequence length="377" mass="41222">MSHSKRNTSLAFFTSYERSLLKGDYGKQRTRLTRDSFKPLDACSLCLMRAREPVACPMGDLFCRECAVENLLSQRKEIKRMHADLDRRRGEEEEERQREDEEVRGRSVREFELLQMGLEVGGGGVRGGVVADGVELEEGEGGEVEGGKSGRKGKKRKFELDEAELLRIAREERTKARILMNDEKTLASATKLPSFWVPSLTPSVSPSALPPKLPKLQPVCPASEKSHIHNYSLKALTTVHFDEEKDEKTNHGDPQRVCPACKRGLSNSTKAMLAKPCGHVICKPCADKFVSASQEGGEGGVVTCFVCDELLTGNLGEKSGKGGGEGGGEKGKKGKKEKKREKEKGERGMVLIKCDGTGFSAGGGNVTTEKEGIAFQC</sequence>
<reference evidence="8" key="1">
    <citation type="submission" date="2015-10" db="EMBL/GenBank/DDBJ databases">
        <authorList>
            <person name="Regsiter A."/>
            <person name="william w."/>
        </authorList>
    </citation>
    <scope>NUCLEOTIDE SEQUENCE</scope>
    <source>
        <strain evidence="8">Montdore</strain>
    </source>
</reference>
<evidence type="ECO:0000256" key="4">
    <source>
        <dbReference type="PROSITE-ProRule" id="PRU00175"/>
    </source>
</evidence>
<dbReference type="InterPro" id="IPR016818">
    <property type="entry name" value="NOSIP"/>
</dbReference>
<name>A0A292Q5G1_9PEZI</name>
<proteinExistence type="predicted"/>
<dbReference type="PROSITE" id="PS00518">
    <property type="entry name" value="ZF_RING_1"/>
    <property type="match status" value="1"/>
</dbReference>
<evidence type="ECO:0000256" key="6">
    <source>
        <dbReference type="SAM" id="MobiDB-lite"/>
    </source>
</evidence>